<dbReference type="Proteomes" id="UP001152178">
    <property type="component" value="Unassembled WGS sequence"/>
</dbReference>
<dbReference type="RefSeq" id="WP_269904371.1">
    <property type="nucleotide sequence ID" value="NZ_JAPFQA010000002.1"/>
</dbReference>
<dbReference type="InterPro" id="IPR052514">
    <property type="entry name" value="SAM-dependent_MTase"/>
</dbReference>
<dbReference type="PANTHER" id="PTHR34203">
    <property type="entry name" value="METHYLTRANSFERASE, FKBM FAMILY PROTEIN"/>
    <property type="match status" value="1"/>
</dbReference>
<dbReference type="GO" id="GO:0008168">
    <property type="term" value="F:methyltransferase activity"/>
    <property type="evidence" value="ECO:0007669"/>
    <property type="project" value="UniProtKB-KW"/>
</dbReference>
<dbReference type="SUPFAM" id="SSF53335">
    <property type="entry name" value="S-adenosyl-L-methionine-dependent methyltransferases"/>
    <property type="match status" value="1"/>
</dbReference>
<dbReference type="PANTHER" id="PTHR34203:SF15">
    <property type="entry name" value="SLL1173 PROTEIN"/>
    <property type="match status" value="1"/>
</dbReference>
<keyword evidence="2" id="KW-0489">Methyltransferase</keyword>
<dbReference type="Gene3D" id="3.40.50.150">
    <property type="entry name" value="Vaccinia Virus protein VP39"/>
    <property type="match status" value="1"/>
</dbReference>
<name>A0ABT4QQT8_9HYPH</name>
<keyword evidence="2" id="KW-0808">Transferase</keyword>
<protein>
    <submittedName>
        <fullName evidence="2">FkbM family methyltransferase</fullName>
    </submittedName>
</protein>
<dbReference type="InterPro" id="IPR029063">
    <property type="entry name" value="SAM-dependent_MTases_sf"/>
</dbReference>
<proteinExistence type="predicted"/>
<reference evidence="2" key="1">
    <citation type="submission" date="2022-11" db="EMBL/GenBank/DDBJ databases">
        <authorList>
            <person name="Coimbra C."/>
        </authorList>
    </citation>
    <scope>NUCLEOTIDE SEQUENCE</scope>
    <source>
        <strain evidence="2">Jales19</strain>
    </source>
</reference>
<keyword evidence="3" id="KW-1185">Reference proteome</keyword>
<feature type="domain" description="Methyltransferase FkbM" evidence="1">
    <location>
        <begin position="92"/>
        <end position="248"/>
    </location>
</feature>
<dbReference type="EMBL" id="JAPFQA010000002">
    <property type="protein sequence ID" value="MCZ8543793.1"/>
    <property type="molecule type" value="Genomic_DNA"/>
</dbReference>
<dbReference type="InterPro" id="IPR006342">
    <property type="entry name" value="FkbM_mtfrase"/>
</dbReference>
<comment type="caution">
    <text evidence="2">The sequence shown here is derived from an EMBL/GenBank/DDBJ whole genome shotgun (WGS) entry which is preliminary data.</text>
</comment>
<evidence type="ECO:0000259" key="1">
    <source>
        <dbReference type="Pfam" id="PF05050"/>
    </source>
</evidence>
<organism evidence="2 3">
    <name type="scientific">Mesorhizobium qingshengii</name>
    <dbReference type="NCBI Taxonomy" id="1165689"/>
    <lineage>
        <taxon>Bacteria</taxon>
        <taxon>Pseudomonadati</taxon>
        <taxon>Pseudomonadota</taxon>
        <taxon>Alphaproteobacteria</taxon>
        <taxon>Hyphomicrobiales</taxon>
        <taxon>Phyllobacteriaceae</taxon>
        <taxon>Mesorhizobium</taxon>
    </lineage>
</organism>
<dbReference type="Pfam" id="PF05050">
    <property type="entry name" value="Methyltransf_21"/>
    <property type="match status" value="1"/>
</dbReference>
<accession>A0ABT4QQT8</accession>
<dbReference type="GO" id="GO:0032259">
    <property type="term" value="P:methylation"/>
    <property type="evidence" value="ECO:0007669"/>
    <property type="project" value="UniProtKB-KW"/>
</dbReference>
<evidence type="ECO:0000313" key="3">
    <source>
        <dbReference type="Proteomes" id="UP001152178"/>
    </source>
</evidence>
<sequence>MKLFRTLERALRRLRDKVFSGLRTFDGFRYFSLLTINEDIVLVTRQFSDHRLIFSPHEAIGRNLFKDGHYQRDLADRVLEIIGDTTGRILLEIGANIGTHSIYLTRSDRFDRLICIEPALSNIQLLKHNLLLNNLNDRTTVVECAVGDHDGVVDFYFNEKNFGASSITKPDDGTYSVQVSLRRVDSILREIDVSPDDIGLVWMDIEGAEPEAMKSMKELVDRRVPILMEYVPSRYGPSKATEMTTYLAQHYGRCVVFGGRSEREMDIRNLPDGTNDILLLP</sequence>
<evidence type="ECO:0000313" key="2">
    <source>
        <dbReference type="EMBL" id="MCZ8543793.1"/>
    </source>
</evidence>
<gene>
    <name evidence="2" type="ORF">OOJ09_06355</name>
</gene>
<dbReference type="NCBIfam" id="TIGR01444">
    <property type="entry name" value="fkbM_fam"/>
    <property type="match status" value="1"/>
</dbReference>